<dbReference type="InterPro" id="IPR036543">
    <property type="entry name" value="Guanylate-bd_C_sf"/>
</dbReference>
<feature type="transmembrane region" description="Helical" evidence="12">
    <location>
        <begin position="317"/>
        <end position="338"/>
    </location>
</feature>
<dbReference type="GO" id="GO:0005789">
    <property type="term" value="C:endoplasmic reticulum membrane"/>
    <property type="evidence" value="ECO:0007669"/>
    <property type="project" value="UniProtKB-SubCell"/>
</dbReference>
<evidence type="ECO:0000259" key="13">
    <source>
        <dbReference type="PROSITE" id="PS51715"/>
    </source>
</evidence>
<dbReference type="Pfam" id="PF02263">
    <property type="entry name" value="GBP"/>
    <property type="match status" value="1"/>
</dbReference>
<keyword evidence="15" id="KW-1185">Reference proteome</keyword>
<evidence type="ECO:0000256" key="5">
    <source>
        <dbReference type="ARBA" id="ARBA00022824"/>
    </source>
</evidence>
<dbReference type="InterPro" id="IPR027417">
    <property type="entry name" value="P-loop_NTPase"/>
</dbReference>
<dbReference type="GO" id="GO:0005525">
    <property type="term" value="F:GTP binding"/>
    <property type="evidence" value="ECO:0007669"/>
    <property type="project" value="UniProtKB-KW"/>
</dbReference>
<dbReference type="AlphaFoldDB" id="A0AA35WJ28"/>
<feature type="domain" description="GB1/RHD3-type G" evidence="13">
    <location>
        <begin position="1"/>
        <end position="134"/>
    </location>
</feature>
<keyword evidence="9 12" id="KW-0472">Membrane</keyword>
<dbReference type="InterPro" id="IPR015894">
    <property type="entry name" value="Guanylate-bd_N"/>
</dbReference>
<protein>
    <submittedName>
        <fullName evidence="14">Atlastin-2</fullName>
    </submittedName>
</protein>
<dbReference type="PROSITE" id="PS51715">
    <property type="entry name" value="G_GB1_RHD3"/>
    <property type="match status" value="1"/>
</dbReference>
<evidence type="ECO:0000256" key="7">
    <source>
        <dbReference type="ARBA" id="ARBA00022989"/>
    </source>
</evidence>
<evidence type="ECO:0000256" key="6">
    <source>
        <dbReference type="ARBA" id="ARBA00022842"/>
    </source>
</evidence>
<dbReference type="PANTHER" id="PTHR10751">
    <property type="entry name" value="GUANYLATE BINDING PROTEIN"/>
    <property type="match status" value="1"/>
</dbReference>
<dbReference type="Proteomes" id="UP001174909">
    <property type="component" value="Unassembled WGS sequence"/>
</dbReference>
<evidence type="ECO:0000256" key="10">
    <source>
        <dbReference type="ARBA" id="ARBA00049117"/>
    </source>
</evidence>
<accession>A0AA35WJ28</accession>
<name>A0AA35WJ28_GEOBA</name>
<dbReference type="EMBL" id="CASHTH010001462">
    <property type="protein sequence ID" value="CAI8015627.1"/>
    <property type="molecule type" value="Genomic_DNA"/>
</dbReference>
<comment type="catalytic activity">
    <reaction evidence="10">
        <text>GTP + H2O = GDP + phosphate + H(+)</text>
        <dbReference type="Rhea" id="RHEA:19669"/>
        <dbReference type="ChEBI" id="CHEBI:15377"/>
        <dbReference type="ChEBI" id="CHEBI:15378"/>
        <dbReference type="ChEBI" id="CHEBI:37565"/>
        <dbReference type="ChEBI" id="CHEBI:43474"/>
        <dbReference type="ChEBI" id="CHEBI:58189"/>
    </reaction>
    <physiologicalReaction direction="left-to-right" evidence="10">
        <dbReference type="Rhea" id="RHEA:19670"/>
    </physiologicalReaction>
</comment>
<keyword evidence="6" id="KW-0460">Magnesium</keyword>
<evidence type="ECO:0000256" key="12">
    <source>
        <dbReference type="SAM" id="Phobius"/>
    </source>
</evidence>
<dbReference type="GO" id="GO:0003924">
    <property type="term" value="F:GTPase activity"/>
    <property type="evidence" value="ECO:0007669"/>
    <property type="project" value="InterPro"/>
</dbReference>
<keyword evidence="8" id="KW-0342">GTP-binding</keyword>
<keyword evidence="2 12" id="KW-0812">Transmembrane</keyword>
<keyword evidence="7 12" id="KW-1133">Transmembrane helix</keyword>
<evidence type="ECO:0000313" key="14">
    <source>
        <dbReference type="EMBL" id="CAI8015627.1"/>
    </source>
</evidence>
<evidence type="ECO:0000313" key="15">
    <source>
        <dbReference type="Proteomes" id="UP001174909"/>
    </source>
</evidence>
<gene>
    <name evidence="14" type="ORF">GBAR_LOCUS9641</name>
</gene>
<dbReference type="Gene3D" id="3.40.50.300">
    <property type="entry name" value="P-loop containing nucleotide triphosphate hydrolases"/>
    <property type="match status" value="1"/>
</dbReference>
<reference evidence="14" key="1">
    <citation type="submission" date="2023-03" db="EMBL/GenBank/DDBJ databases">
        <authorList>
            <person name="Steffen K."/>
            <person name="Cardenas P."/>
        </authorList>
    </citation>
    <scope>NUCLEOTIDE SEQUENCE</scope>
</reference>
<keyword evidence="4" id="KW-0378">Hydrolase</keyword>
<dbReference type="SUPFAM" id="SSF48340">
    <property type="entry name" value="Interferon-induced guanylate-binding protein 1 (GBP1), C-terminal domain"/>
    <property type="match status" value="1"/>
</dbReference>
<evidence type="ECO:0000256" key="8">
    <source>
        <dbReference type="ARBA" id="ARBA00023134"/>
    </source>
</evidence>
<comment type="subcellular location">
    <subcellularLocation>
        <location evidence="1">Endoplasmic reticulum membrane</location>
        <topology evidence="1">Multi-pass membrane protein</topology>
    </subcellularLocation>
</comment>
<evidence type="ECO:0000256" key="2">
    <source>
        <dbReference type="ARBA" id="ARBA00022692"/>
    </source>
</evidence>
<evidence type="ECO:0000256" key="1">
    <source>
        <dbReference type="ARBA" id="ARBA00004477"/>
    </source>
</evidence>
<dbReference type="FunFam" id="1.20.58.420:FF:000001">
    <property type="entry name" value="Atlastin-1 isoform 1"/>
    <property type="match status" value="1"/>
</dbReference>
<evidence type="ECO:0000256" key="9">
    <source>
        <dbReference type="ARBA" id="ARBA00023136"/>
    </source>
</evidence>
<dbReference type="Gene3D" id="1.20.58.420">
    <property type="entry name" value="AHSP"/>
    <property type="match status" value="1"/>
</dbReference>
<evidence type="ECO:0000256" key="4">
    <source>
        <dbReference type="ARBA" id="ARBA00022801"/>
    </source>
</evidence>
<dbReference type="SUPFAM" id="SSF52540">
    <property type="entry name" value="P-loop containing nucleoside triphosphate hydrolases"/>
    <property type="match status" value="1"/>
</dbReference>
<organism evidence="14 15">
    <name type="scientific">Geodia barretti</name>
    <name type="common">Barrett's horny sponge</name>
    <dbReference type="NCBI Taxonomy" id="519541"/>
    <lineage>
        <taxon>Eukaryota</taxon>
        <taxon>Metazoa</taxon>
        <taxon>Porifera</taxon>
        <taxon>Demospongiae</taxon>
        <taxon>Heteroscleromorpha</taxon>
        <taxon>Tetractinellida</taxon>
        <taxon>Astrophorina</taxon>
        <taxon>Geodiidae</taxon>
        <taxon>Geodia</taxon>
    </lineage>
</organism>
<sequence>MGEEGEEGEELTGFTWRGGIERDTTGILMWSKPYIIPLPNSREEVAVLLLDTQGAFDNQSTVKDCATIFALSTMVSSLQVYNLSGLIQENDLQHLHLFTEYGRLAMEENSGIKPFQSLCCLVRDWSYPYDHEFGEKGGTDYLKKVLQASKFSEHGLLHKLTSSRSFKENLAQLVPLLVSGEGLMVKKINGNPVTGSGLLDCFQVYMKIYQSETLPEPKSMLEATAEANNLNAQNASRDRYIKEMEKLCGAETPYLAPEKLEAKHKELTQLCLEQFKTTRKMGGEAFSAAFEERLQKEMMEAYESFLKRNESKHIMNAYRTPAVLVTVMAVSYFISSILDMMGIEFLSQSAIFGLYIPLLCVLLWSYVRYSGNFREVGQAIDNVTAVVWENALQPLYAKLMQKGLQHAVKIGTGKSKTE</sequence>
<keyword evidence="5" id="KW-0256">Endoplasmic reticulum</keyword>
<feature type="transmembrane region" description="Helical" evidence="12">
    <location>
        <begin position="350"/>
        <end position="367"/>
    </location>
</feature>
<proteinExistence type="inferred from homology"/>
<dbReference type="InterPro" id="IPR030386">
    <property type="entry name" value="G_GB1_RHD3_dom"/>
</dbReference>
<keyword evidence="3" id="KW-0547">Nucleotide-binding</keyword>
<comment type="similarity">
    <text evidence="11">Belongs to the TRAFAC class dynamin-like GTPase superfamily. GB1/RHD3 GTPase family.</text>
</comment>
<comment type="caution">
    <text evidence="14">The sequence shown here is derived from an EMBL/GenBank/DDBJ whole genome shotgun (WGS) entry which is preliminary data.</text>
</comment>
<evidence type="ECO:0000256" key="11">
    <source>
        <dbReference type="PROSITE-ProRule" id="PRU01052"/>
    </source>
</evidence>
<evidence type="ECO:0000256" key="3">
    <source>
        <dbReference type="ARBA" id="ARBA00022741"/>
    </source>
</evidence>